<gene>
    <name evidence="2" type="ORF">S01H4_44363</name>
</gene>
<accession>X1D3N5</accession>
<name>X1D3N5_9ZZZZ</name>
<organism evidence="2">
    <name type="scientific">marine sediment metagenome</name>
    <dbReference type="NCBI Taxonomy" id="412755"/>
    <lineage>
        <taxon>unclassified sequences</taxon>
        <taxon>metagenomes</taxon>
        <taxon>ecological metagenomes</taxon>
    </lineage>
</organism>
<evidence type="ECO:0000259" key="1">
    <source>
        <dbReference type="Pfam" id="PF21751"/>
    </source>
</evidence>
<feature type="non-terminal residue" evidence="2">
    <location>
        <position position="1"/>
    </location>
</feature>
<sequence length="283" mass="32214">PEDKVLNKLFEICYHASFLAEEQRRLAFGVIFCEEKDIPSGHRTRNIITLDKGRDFSIGELMRLSPATDYRRVLIAVKKKKGNFKEPRLIIWGLIEIGSEWWDFVHGKTSVASAPPNNLTIYSNKPGFLNMSRQGHSILSLSAGQISSPISGVFFNGPIGGFFDSAAKSFYSEVISDLNTNNYDPDGHDEDYPRRKYRDYIERLLFHIKQLGHGGVVIVVSDDLCINDSRITDRLSIKYPIQYNEGWVLSKKSVTTHLKYYDLSFSFSAGKEEITPEKYSKVN</sequence>
<dbReference type="AlphaFoldDB" id="X1D3N5"/>
<protein>
    <recommendedName>
        <fullName evidence="1">Probable sensor domain-containing protein</fullName>
    </recommendedName>
</protein>
<feature type="domain" description="Probable sensor" evidence="1">
    <location>
        <begin position="1"/>
        <end position="95"/>
    </location>
</feature>
<proteinExistence type="predicted"/>
<dbReference type="InterPro" id="IPR048551">
    <property type="entry name" value="DACNV"/>
</dbReference>
<feature type="non-terminal residue" evidence="2">
    <location>
        <position position="283"/>
    </location>
</feature>
<comment type="caution">
    <text evidence="2">The sequence shown here is derived from an EMBL/GenBank/DDBJ whole genome shotgun (WGS) entry which is preliminary data.</text>
</comment>
<dbReference type="EMBL" id="BART01024591">
    <property type="protein sequence ID" value="GAG91101.1"/>
    <property type="molecule type" value="Genomic_DNA"/>
</dbReference>
<dbReference type="Pfam" id="PF21751">
    <property type="entry name" value="DACNV"/>
    <property type="match status" value="1"/>
</dbReference>
<evidence type="ECO:0000313" key="2">
    <source>
        <dbReference type="EMBL" id="GAG91101.1"/>
    </source>
</evidence>
<reference evidence="2" key="1">
    <citation type="journal article" date="2014" name="Front. Microbiol.">
        <title>High frequency of phylogenetically diverse reductive dehalogenase-homologous genes in deep subseafloor sedimentary metagenomes.</title>
        <authorList>
            <person name="Kawai M."/>
            <person name="Futagami T."/>
            <person name="Toyoda A."/>
            <person name="Takaki Y."/>
            <person name="Nishi S."/>
            <person name="Hori S."/>
            <person name="Arai W."/>
            <person name="Tsubouchi T."/>
            <person name="Morono Y."/>
            <person name="Uchiyama I."/>
            <person name="Ito T."/>
            <person name="Fujiyama A."/>
            <person name="Inagaki F."/>
            <person name="Takami H."/>
        </authorList>
    </citation>
    <scope>NUCLEOTIDE SEQUENCE</scope>
    <source>
        <strain evidence="2">Expedition CK06-06</strain>
    </source>
</reference>